<dbReference type="SUPFAM" id="SSF56672">
    <property type="entry name" value="DNA/RNA polymerases"/>
    <property type="match status" value="1"/>
</dbReference>
<dbReference type="InterPro" id="IPR043128">
    <property type="entry name" value="Rev_trsase/Diguanyl_cyclase"/>
</dbReference>
<evidence type="ECO:0000259" key="2">
    <source>
        <dbReference type="Pfam" id="PF00078"/>
    </source>
</evidence>
<dbReference type="EMBL" id="BQNB010009959">
    <property type="protein sequence ID" value="GJS70823.1"/>
    <property type="molecule type" value="Genomic_DNA"/>
</dbReference>
<proteinExistence type="predicted"/>
<dbReference type="PANTHER" id="PTHR24559:SF444">
    <property type="entry name" value="REVERSE TRANSCRIPTASE DOMAIN-CONTAINING PROTEIN"/>
    <property type="match status" value="1"/>
</dbReference>
<dbReference type="PANTHER" id="PTHR24559">
    <property type="entry name" value="TRANSPOSON TY3-I GAG-POL POLYPROTEIN"/>
    <property type="match status" value="1"/>
</dbReference>
<evidence type="ECO:0000256" key="1">
    <source>
        <dbReference type="SAM" id="MobiDB-lite"/>
    </source>
</evidence>
<name>A0ABQ4Y126_9ASTR</name>
<dbReference type="InterPro" id="IPR053134">
    <property type="entry name" value="RNA-dir_DNA_polymerase"/>
</dbReference>
<feature type="region of interest" description="Disordered" evidence="1">
    <location>
        <begin position="245"/>
        <end position="274"/>
    </location>
</feature>
<comment type="caution">
    <text evidence="3">The sequence shown here is derived from an EMBL/GenBank/DDBJ whole genome shotgun (WGS) entry which is preliminary data.</text>
</comment>
<dbReference type="CDD" id="cd01647">
    <property type="entry name" value="RT_LTR"/>
    <property type="match status" value="1"/>
</dbReference>
<protein>
    <submittedName>
        <fullName evidence="3">Retrotransposon protein, putative, ty3-gypsy subclass</fullName>
    </submittedName>
</protein>
<organism evidence="3 4">
    <name type="scientific">Tanacetum coccineum</name>
    <dbReference type="NCBI Taxonomy" id="301880"/>
    <lineage>
        <taxon>Eukaryota</taxon>
        <taxon>Viridiplantae</taxon>
        <taxon>Streptophyta</taxon>
        <taxon>Embryophyta</taxon>
        <taxon>Tracheophyta</taxon>
        <taxon>Spermatophyta</taxon>
        <taxon>Magnoliopsida</taxon>
        <taxon>eudicotyledons</taxon>
        <taxon>Gunneridae</taxon>
        <taxon>Pentapetalae</taxon>
        <taxon>asterids</taxon>
        <taxon>campanulids</taxon>
        <taxon>Asterales</taxon>
        <taxon>Asteraceae</taxon>
        <taxon>Asteroideae</taxon>
        <taxon>Anthemideae</taxon>
        <taxon>Anthemidinae</taxon>
        <taxon>Tanacetum</taxon>
    </lineage>
</organism>
<dbReference type="InterPro" id="IPR043502">
    <property type="entry name" value="DNA/RNA_pol_sf"/>
</dbReference>
<dbReference type="Pfam" id="PF00078">
    <property type="entry name" value="RVT_1"/>
    <property type="match status" value="1"/>
</dbReference>
<dbReference type="Gene3D" id="3.10.10.10">
    <property type="entry name" value="HIV Type 1 Reverse Transcriptase, subunit A, domain 1"/>
    <property type="match status" value="1"/>
</dbReference>
<reference evidence="3" key="2">
    <citation type="submission" date="2022-01" db="EMBL/GenBank/DDBJ databases">
        <authorList>
            <person name="Yamashiro T."/>
            <person name="Shiraishi A."/>
            <person name="Satake H."/>
            <person name="Nakayama K."/>
        </authorList>
    </citation>
    <scope>NUCLEOTIDE SEQUENCE</scope>
</reference>
<evidence type="ECO:0000313" key="4">
    <source>
        <dbReference type="Proteomes" id="UP001151760"/>
    </source>
</evidence>
<sequence>MTLQELMVFCTTLSKKVKSLEIDLKQTKLTYGAAYTKHIKKGRHEHDMEFDFDLDAAKDVSTVEKDVSTAKLVFTAGAVVTTASVAVISTASPTRRVSIADDITMAETLVYIRKSVAKDKDIQARVEADEELAQRLQAQEREIYTDAEQARILVELINHRKRYFATQRAEERRNKPPTQAQQRTYMSNYIKHMGSHTLQQLRSYSFDEIKTLFETTIRRVNTFVPIESEVDRAVLELAARSLKRDAEEELDQESSKRQKIGESFQLAEEPKDKEELSQEELQQMMIIVPDQGMNVEALQTKYPIIDLEIYTKGTRNDAVESNTNDELWKLQKHIHDLTWRLYDSCRVHHVSTEKGIYIYMLVEKEYPLSKGTLTSMLVVKSLYRLAPSELEELSGQLKELQDKGFIRPSSSPWGAPILFVKKKDGSFRMCIDYRELNKLTIKNRYPLPRIDDLFDQLPYLDKFVIVFIDDILIYSKTQEEHVEHLRLVLGFLKKGKLYAKLSKCEFWLREVQFLGNVINGNEIHVDPSKIEAVKNWKASRTPTEVHSFLGLAGYYRRFIENFSKIAKSLTILTQKCKTFDWGKEHELAFQTLKDKLCNAPVLALLDRPEDFVVYYDARTRLCVNAKSWTSGLLEYRLPLSVKYGVSTSIRYGVSSSLSNTAYSSQQINTAYPLPLDTAYQSSGTETENN</sequence>
<reference evidence="3" key="1">
    <citation type="journal article" date="2022" name="Int. J. Mol. Sci.">
        <title>Draft Genome of Tanacetum Coccineum: Genomic Comparison of Closely Related Tanacetum-Family Plants.</title>
        <authorList>
            <person name="Yamashiro T."/>
            <person name="Shiraishi A."/>
            <person name="Nakayama K."/>
            <person name="Satake H."/>
        </authorList>
    </citation>
    <scope>NUCLEOTIDE SEQUENCE</scope>
</reference>
<dbReference type="Gene3D" id="3.30.70.270">
    <property type="match status" value="3"/>
</dbReference>
<feature type="domain" description="Reverse transcriptase" evidence="2">
    <location>
        <begin position="454"/>
        <end position="516"/>
    </location>
</feature>
<accession>A0ABQ4Y126</accession>
<dbReference type="Proteomes" id="UP001151760">
    <property type="component" value="Unassembled WGS sequence"/>
</dbReference>
<gene>
    <name evidence="3" type="ORF">Tco_0703664</name>
</gene>
<dbReference type="InterPro" id="IPR000477">
    <property type="entry name" value="RT_dom"/>
</dbReference>
<keyword evidence="4" id="KW-1185">Reference proteome</keyword>
<evidence type="ECO:0000313" key="3">
    <source>
        <dbReference type="EMBL" id="GJS70823.1"/>
    </source>
</evidence>